<dbReference type="KEGG" id="csg:Cylst_2741"/>
<accession>K9WXJ7</accession>
<dbReference type="AlphaFoldDB" id="K9WXJ7"/>
<feature type="region of interest" description="Disordered" evidence="1">
    <location>
        <begin position="17"/>
        <end position="62"/>
    </location>
</feature>
<organism evidence="2 3">
    <name type="scientific">Cylindrospermum stagnale PCC 7417</name>
    <dbReference type="NCBI Taxonomy" id="56107"/>
    <lineage>
        <taxon>Bacteria</taxon>
        <taxon>Bacillati</taxon>
        <taxon>Cyanobacteriota</taxon>
        <taxon>Cyanophyceae</taxon>
        <taxon>Nostocales</taxon>
        <taxon>Nostocaceae</taxon>
        <taxon>Cylindrospermum</taxon>
    </lineage>
</organism>
<evidence type="ECO:0000313" key="2">
    <source>
        <dbReference type="EMBL" id="AFZ24938.1"/>
    </source>
</evidence>
<dbReference type="EMBL" id="CP003642">
    <property type="protein sequence ID" value="AFZ24938.1"/>
    <property type="molecule type" value="Genomic_DNA"/>
</dbReference>
<keyword evidence="3" id="KW-1185">Reference proteome</keyword>
<name>K9WXJ7_9NOST</name>
<feature type="compositionally biased region" description="Polar residues" evidence="1">
    <location>
        <begin position="32"/>
        <end position="43"/>
    </location>
</feature>
<evidence type="ECO:0000256" key="1">
    <source>
        <dbReference type="SAM" id="MobiDB-lite"/>
    </source>
</evidence>
<dbReference type="STRING" id="56107.Cylst_2741"/>
<sequence length="112" mass="11848">MFVKSNLLLALATRSRAPLASPKGRRCANKSAEPTTVASSRETLSAVPPGGDPQDRTASPRRCLPNAVAWLDRQNPPARVKNVDFSLRSVDNASVVAYPAGAGGSIIFAQDF</sequence>
<dbReference type="Proteomes" id="UP000010475">
    <property type="component" value="Chromosome"/>
</dbReference>
<gene>
    <name evidence="2" type="ORF">Cylst_2741</name>
</gene>
<dbReference type="HOGENOM" id="CLU_2141765_0_0_3"/>
<protein>
    <submittedName>
        <fullName evidence="2">Uncharacterized protein</fullName>
    </submittedName>
</protein>
<evidence type="ECO:0000313" key="3">
    <source>
        <dbReference type="Proteomes" id="UP000010475"/>
    </source>
</evidence>
<reference evidence="2 3" key="1">
    <citation type="submission" date="2012-06" db="EMBL/GenBank/DDBJ databases">
        <title>Finished chromosome of genome of Cylindrospermum stagnale PCC 7417.</title>
        <authorList>
            <consortium name="US DOE Joint Genome Institute"/>
            <person name="Gugger M."/>
            <person name="Coursin T."/>
            <person name="Rippka R."/>
            <person name="Tandeau De Marsac N."/>
            <person name="Huntemann M."/>
            <person name="Wei C.-L."/>
            <person name="Han J."/>
            <person name="Detter J.C."/>
            <person name="Han C."/>
            <person name="Tapia R."/>
            <person name="Chen A."/>
            <person name="Kyrpides N."/>
            <person name="Mavromatis K."/>
            <person name="Markowitz V."/>
            <person name="Szeto E."/>
            <person name="Ivanova N."/>
            <person name="Pagani I."/>
            <person name="Pati A."/>
            <person name="Goodwin L."/>
            <person name="Nordberg H.P."/>
            <person name="Cantor M.N."/>
            <person name="Hua S.X."/>
            <person name="Woyke T."/>
            <person name="Kerfeld C.A."/>
        </authorList>
    </citation>
    <scope>NUCLEOTIDE SEQUENCE [LARGE SCALE GENOMIC DNA]</scope>
    <source>
        <strain evidence="2 3">PCC 7417</strain>
    </source>
</reference>
<proteinExistence type="predicted"/>